<dbReference type="AlphaFoldDB" id="B4HE71"/>
<dbReference type="PANTHER" id="PTHR12029">
    <property type="entry name" value="RNA METHYLTRANSFERASE"/>
    <property type="match status" value="1"/>
</dbReference>
<keyword evidence="2" id="KW-1185">Reference proteome</keyword>
<sequence length="499" mass="57570">MSLPTTRATTATTTHAVVQAVETYIQNQNLLGEIAELDDMLYDLVCMHKDNELALKRVLQCIHNLLQTKSKYNVRFGPKVFHKLVSVVIADSREDSASRRQLVANLLVCVQLHIRKFPRIEAKFVLQQLWSLSQGNERQPHAAQILVHLFDDFVNNLGTECAQELLVLTRNLLQSDVRDDRRSAYFLMHKLQEIEEVLAALQCSEVQWSSYVGIMENLEEQQSHLVLPTLSTLLPRMGLMSKNLSEDWLDWLRILCIRLLGDNNILVLRWTLKYFLSHFSLEQISRFNLLTQFLAATNRTQLYNPEVPDCLTKQQITDFSAQFPAEILLKALVCVPWHAVPLIHWLQTWELKQLPVVSKELLFQLGARVRSLQNPVLRGEAINYVIFSLSATIDNLSLGDDLLFMESLYNTIDRYQSHSQLAQKIRNCCDLEKHIASFNIRCCELVSQMDYKHDVFVAFLEKLRTVPKSKHGWWRLLPIFLHRGTGSSGTVFRFLSLCL</sequence>
<dbReference type="EMBL" id="CH480815">
    <property type="protein sequence ID" value="EDW43168.1"/>
    <property type="molecule type" value="Genomic_DNA"/>
</dbReference>
<dbReference type="OMA" id="GIMENLE"/>
<evidence type="ECO:0000313" key="1">
    <source>
        <dbReference type="EMBL" id="EDW43168.1"/>
    </source>
</evidence>
<dbReference type="PhylomeDB" id="B4HE71"/>
<name>B4HE71_DROSE</name>
<organism evidence="2">
    <name type="scientific">Drosophila sechellia</name>
    <name type="common">Fruit fly</name>
    <dbReference type="NCBI Taxonomy" id="7238"/>
    <lineage>
        <taxon>Eukaryota</taxon>
        <taxon>Metazoa</taxon>
        <taxon>Ecdysozoa</taxon>
        <taxon>Arthropoda</taxon>
        <taxon>Hexapoda</taxon>
        <taxon>Insecta</taxon>
        <taxon>Pterygota</taxon>
        <taxon>Neoptera</taxon>
        <taxon>Endopterygota</taxon>
        <taxon>Diptera</taxon>
        <taxon>Brachycera</taxon>
        <taxon>Muscomorpha</taxon>
        <taxon>Ephydroidea</taxon>
        <taxon>Drosophilidae</taxon>
        <taxon>Drosophila</taxon>
        <taxon>Sophophora</taxon>
    </lineage>
</organism>
<protein>
    <submittedName>
        <fullName evidence="1">GM26422</fullName>
    </submittedName>
</protein>
<accession>B4HE71</accession>
<dbReference type="STRING" id="7238.B4HE71"/>
<proteinExistence type="predicted"/>
<gene>
    <name evidence="1" type="primary">Dsec\GM26422</name>
    <name evidence="1" type="ORF">Dsec_GM26422</name>
</gene>
<dbReference type="HOGENOM" id="CLU_546629_0_0_1"/>
<reference evidence="1 2" key="1">
    <citation type="journal article" date="2007" name="Nature">
        <title>Evolution of genes and genomes on the Drosophila phylogeny.</title>
        <authorList>
            <consortium name="Drosophila 12 Genomes Consortium"/>
            <person name="Clark A.G."/>
            <person name="Eisen M.B."/>
            <person name="Smith D.R."/>
            <person name="Bergman C.M."/>
            <person name="Oliver B."/>
            <person name="Markow T.A."/>
            <person name="Kaufman T.C."/>
            <person name="Kellis M."/>
            <person name="Gelbart W."/>
            <person name="Iyer V.N."/>
            <person name="Pollard D.A."/>
            <person name="Sackton T.B."/>
            <person name="Larracuente A.M."/>
            <person name="Singh N.D."/>
            <person name="Abad J.P."/>
            <person name="Abt D.N."/>
            <person name="Adryan B."/>
            <person name="Aguade M."/>
            <person name="Akashi H."/>
            <person name="Anderson W.W."/>
            <person name="Aquadro C.F."/>
            <person name="Ardell D.H."/>
            <person name="Arguello R."/>
            <person name="Artieri C.G."/>
            <person name="Barbash D.A."/>
            <person name="Barker D."/>
            <person name="Barsanti P."/>
            <person name="Batterham P."/>
            <person name="Batzoglou S."/>
            <person name="Begun D."/>
            <person name="Bhutkar A."/>
            <person name="Blanco E."/>
            <person name="Bosak S.A."/>
            <person name="Bradley R.K."/>
            <person name="Brand A.D."/>
            <person name="Brent M.R."/>
            <person name="Brooks A.N."/>
            <person name="Brown R.H."/>
            <person name="Butlin R.K."/>
            <person name="Caggese C."/>
            <person name="Calvi B.R."/>
            <person name="Bernardo de Carvalho A."/>
            <person name="Caspi A."/>
            <person name="Castrezana S."/>
            <person name="Celniker S.E."/>
            <person name="Chang J.L."/>
            <person name="Chapple C."/>
            <person name="Chatterji S."/>
            <person name="Chinwalla A."/>
            <person name="Civetta A."/>
            <person name="Clifton S.W."/>
            <person name="Comeron J.M."/>
            <person name="Costello J.C."/>
            <person name="Coyne J.A."/>
            <person name="Daub J."/>
            <person name="David R.G."/>
            <person name="Delcher A.L."/>
            <person name="Delehaunty K."/>
            <person name="Do C.B."/>
            <person name="Ebling H."/>
            <person name="Edwards K."/>
            <person name="Eickbush T."/>
            <person name="Evans J.D."/>
            <person name="Filipski A."/>
            <person name="Findeiss S."/>
            <person name="Freyhult E."/>
            <person name="Fulton L."/>
            <person name="Fulton R."/>
            <person name="Garcia A.C."/>
            <person name="Gardiner A."/>
            <person name="Garfield D.A."/>
            <person name="Garvin B.E."/>
            <person name="Gibson G."/>
            <person name="Gilbert D."/>
            <person name="Gnerre S."/>
            <person name="Godfrey J."/>
            <person name="Good R."/>
            <person name="Gotea V."/>
            <person name="Gravely B."/>
            <person name="Greenberg A.J."/>
            <person name="Griffiths-Jones S."/>
            <person name="Gross S."/>
            <person name="Guigo R."/>
            <person name="Gustafson E.A."/>
            <person name="Haerty W."/>
            <person name="Hahn M.W."/>
            <person name="Halligan D.L."/>
            <person name="Halpern A.L."/>
            <person name="Halter G.M."/>
            <person name="Han M.V."/>
            <person name="Heger A."/>
            <person name="Hillier L."/>
            <person name="Hinrichs A.S."/>
            <person name="Holmes I."/>
            <person name="Hoskins R.A."/>
            <person name="Hubisz M.J."/>
            <person name="Hultmark D."/>
            <person name="Huntley M.A."/>
            <person name="Jaffe D.B."/>
            <person name="Jagadeeshan S."/>
            <person name="Jeck W.R."/>
            <person name="Johnson J."/>
            <person name="Jones C.D."/>
            <person name="Jordan W.C."/>
            <person name="Karpen G.H."/>
            <person name="Kataoka E."/>
            <person name="Keightley P.D."/>
            <person name="Kheradpour P."/>
            <person name="Kirkness E.F."/>
            <person name="Koerich L.B."/>
            <person name="Kristiansen K."/>
            <person name="Kudrna D."/>
            <person name="Kulathinal R.J."/>
            <person name="Kumar S."/>
            <person name="Kwok R."/>
            <person name="Lander E."/>
            <person name="Langley C.H."/>
            <person name="Lapoint R."/>
            <person name="Lazzaro B.P."/>
            <person name="Lee S.J."/>
            <person name="Levesque L."/>
            <person name="Li R."/>
            <person name="Lin C.F."/>
            <person name="Lin M.F."/>
            <person name="Lindblad-Toh K."/>
            <person name="Llopart A."/>
            <person name="Long M."/>
            <person name="Low L."/>
            <person name="Lozovsky E."/>
            <person name="Lu J."/>
            <person name="Luo M."/>
            <person name="Machado C.A."/>
            <person name="Makalowski W."/>
            <person name="Marzo M."/>
            <person name="Matsuda M."/>
            <person name="Matzkin L."/>
            <person name="McAllister B."/>
            <person name="McBride C.S."/>
            <person name="McKernan B."/>
            <person name="McKernan K."/>
            <person name="Mendez-Lago M."/>
            <person name="Minx P."/>
            <person name="Mollenhauer M.U."/>
            <person name="Montooth K."/>
            <person name="Mount S.M."/>
            <person name="Mu X."/>
            <person name="Myers E."/>
            <person name="Negre B."/>
            <person name="Newfeld S."/>
            <person name="Nielsen R."/>
            <person name="Noor M.A."/>
            <person name="O'Grady P."/>
            <person name="Pachter L."/>
            <person name="Papaceit M."/>
            <person name="Parisi M.J."/>
            <person name="Parisi M."/>
            <person name="Parts L."/>
            <person name="Pedersen J.S."/>
            <person name="Pesole G."/>
            <person name="Phillippy A.M."/>
            <person name="Ponting C.P."/>
            <person name="Pop M."/>
            <person name="Porcelli D."/>
            <person name="Powell J.R."/>
            <person name="Prohaska S."/>
            <person name="Pruitt K."/>
            <person name="Puig M."/>
            <person name="Quesneville H."/>
            <person name="Ram K.R."/>
            <person name="Rand D."/>
            <person name="Rasmussen M.D."/>
            <person name="Reed L.K."/>
            <person name="Reenan R."/>
            <person name="Reily A."/>
            <person name="Remington K.A."/>
            <person name="Rieger T.T."/>
            <person name="Ritchie M.G."/>
            <person name="Robin C."/>
            <person name="Rogers Y.H."/>
            <person name="Rohde C."/>
            <person name="Rozas J."/>
            <person name="Rubenfield M.J."/>
            <person name="Ruiz A."/>
            <person name="Russo S."/>
            <person name="Salzberg S.L."/>
            <person name="Sanchez-Gracia A."/>
            <person name="Saranga D.J."/>
            <person name="Sato H."/>
            <person name="Schaeffer S.W."/>
            <person name="Schatz M.C."/>
            <person name="Schlenke T."/>
            <person name="Schwartz R."/>
            <person name="Segarra C."/>
            <person name="Singh R.S."/>
            <person name="Sirot L."/>
            <person name="Sirota M."/>
            <person name="Sisneros N.B."/>
            <person name="Smith C.D."/>
            <person name="Smith T.F."/>
            <person name="Spieth J."/>
            <person name="Stage D.E."/>
            <person name="Stark A."/>
            <person name="Stephan W."/>
            <person name="Strausberg R.L."/>
            <person name="Strempel S."/>
            <person name="Sturgill D."/>
            <person name="Sutton G."/>
            <person name="Sutton G.G."/>
            <person name="Tao W."/>
            <person name="Teichmann S."/>
            <person name="Tobari Y.N."/>
            <person name="Tomimura Y."/>
            <person name="Tsolas J.M."/>
            <person name="Valente V.L."/>
            <person name="Venter E."/>
            <person name="Venter J.C."/>
            <person name="Vicario S."/>
            <person name="Vieira F.G."/>
            <person name="Vilella A.J."/>
            <person name="Villasante A."/>
            <person name="Walenz B."/>
            <person name="Wang J."/>
            <person name="Wasserman M."/>
            <person name="Watts T."/>
            <person name="Wilson D."/>
            <person name="Wilson R.K."/>
            <person name="Wing R.A."/>
            <person name="Wolfner M.F."/>
            <person name="Wong A."/>
            <person name="Wong G.K."/>
            <person name="Wu C.I."/>
            <person name="Wu G."/>
            <person name="Yamamoto D."/>
            <person name="Yang H.P."/>
            <person name="Yang S.P."/>
            <person name="Yorke J.A."/>
            <person name="Yoshida K."/>
            <person name="Zdobnov E."/>
            <person name="Zhang P."/>
            <person name="Zhang Y."/>
            <person name="Zimin A.V."/>
            <person name="Baldwin J."/>
            <person name="Abdouelleil A."/>
            <person name="Abdulkadir J."/>
            <person name="Abebe A."/>
            <person name="Abera B."/>
            <person name="Abreu J."/>
            <person name="Acer S.C."/>
            <person name="Aftuck L."/>
            <person name="Alexander A."/>
            <person name="An P."/>
            <person name="Anderson E."/>
            <person name="Anderson S."/>
            <person name="Arachi H."/>
            <person name="Azer M."/>
            <person name="Bachantsang P."/>
            <person name="Barry A."/>
            <person name="Bayul T."/>
            <person name="Berlin A."/>
            <person name="Bessette D."/>
            <person name="Bloom T."/>
            <person name="Blye J."/>
            <person name="Boguslavskiy L."/>
            <person name="Bonnet C."/>
            <person name="Boukhgalter B."/>
            <person name="Bourzgui I."/>
            <person name="Brown A."/>
            <person name="Cahill P."/>
            <person name="Channer S."/>
            <person name="Cheshatsang Y."/>
            <person name="Chuda L."/>
            <person name="Citroen M."/>
            <person name="Collymore A."/>
            <person name="Cooke P."/>
            <person name="Costello M."/>
            <person name="D'Aco K."/>
            <person name="Daza R."/>
            <person name="De Haan G."/>
            <person name="DeGray S."/>
            <person name="DeMaso C."/>
            <person name="Dhargay N."/>
            <person name="Dooley K."/>
            <person name="Dooley E."/>
            <person name="Doricent M."/>
            <person name="Dorje P."/>
            <person name="Dorjee K."/>
            <person name="Dupes A."/>
            <person name="Elong R."/>
            <person name="Falk J."/>
            <person name="Farina A."/>
            <person name="Faro S."/>
            <person name="Ferguson D."/>
            <person name="Fisher S."/>
            <person name="Foley C.D."/>
            <person name="Franke A."/>
            <person name="Friedrich D."/>
            <person name="Gadbois L."/>
            <person name="Gearin G."/>
            <person name="Gearin C.R."/>
            <person name="Giannoukos G."/>
            <person name="Goode T."/>
            <person name="Graham J."/>
            <person name="Grandbois E."/>
            <person name="Grewal S."/>
            <person name="Gyaltsen K."/>
            <person name="Hafez N."/>
            <person name="Hagos B."/>
            <person name="Hall J."/>
            <person name="Henson C."/>
            <person name="Hollinger A."/>
            <person name="Honan T."/>
            <person name="Huard M.D."/>
            <person name="Hughes L."/>
            <person name="Hurhula B."/>
            <person name="Husby M.E."/>
            <person name="Kamat A."/>
            <person name="Kanga B."/>
            <person name="Kashin S."/>
            <person name="Khazanovich D."/>
            <person name="Kisner P."/>
            <person name="Lance K."/>
            <person name="Lara M."/>
            <person name="Lee W."/>
            <person name="Lennon N."/>
            <person name="Letendre F."/>
            <person name="LeVine R."/>
            <person name="Lipovsky A."/>
            <person name="Liu X."/>
            <person name="Liu J."/>
            <person name="Liu S."/>
            <person name="Lokyitsang T."/>
            <person name="Lokyitsang Y."/>
            <person name="Lubonja R."/>
            <person name="Lui A."/>
            <person name="MacDonald P."/>
            <person name="Magnisalis V."/>
            <person name="Maru K."/>
            <person name="Matthews C."/>
            <person name="McCusker W."/>
            <person name="McDonough S."/>
            <person name="Mehta T."/>
            <person name="Meldrim J."/>
            <person name="Meneus L."/>
            <person name="Mihai O."/>
            <person name="Mihalev A."/>
            <person name="Mihova T."/>
            <person name="Mittelman R."/>
            <person name="Mlenga V."/>
            <person name="Montmayeur A."/>
            <person name="Mulrain L."/>
            <person name="Navidi A."/>
            <person name="Naylor J."/>
            <person name="Negash T."/>
            <person name="Nguyen T."/>
            <person name="Nguyen N."/>
            <person name="Nicol R."/>
            <person name="Norbu C."/>
            <person name="Norbu N."/>
            <person name="Novod N."/>
            <person name="O'Neill B."/>
            <person name="Osman S."/>
            <person name="Markiewicz E."/>
            <person name="Oyono O.L."/>
            <person name="Patti C."/>
            <person name="Phunkhang P."/>
            <person name="Pierre F."/>
            <person name="Priest M."/>
            <person name="Raghuraman S."/>
            <person name="Rege F."/>
            <person name="Reyes R."/>
            <person name="Rise C."/>
            <person name="Rogov P."/>
            <person name="Ross K."/>
            <person name="Ryan E."/>
            <person name="Settipalli S."/>
            <person name="Shea T."/>
            <person name="Sherpa N."/>
            <person name="Shi L."/>
            <person name="Shih D."/>
            <person name="Sparrow T."/>
            <person name="Spaulding J."/>
            <person name="Stalker J."/>
            <person name="Stange-Thomann N."/>
            <person name="Stavropoulos S."/>
            <person name="Stone C."/>
            <person name="Strader C."/>
            <person name="Tesfaye S."/>
            <person name="Thomson T."/>
            <person name="Thoulutsang Y."/>
            <person name="Thoulutsang D."/>
            <person name="Topham K."/>
            <person name="Topping I."/>
            <person name="Tsamla T."/>
            <person name="Vassiliev H."/>
            <person name="Vo A."/>
            <person name="Wangchuk T."/>
            <person name="Wangdi T."/>
            <person name="Weiand M."/>
            <person name="Wilkinson J."/>
            <person name="Wilson A."/>
            <person name="Yadav S."/>
            <person name="Young G."/>
            <person name="Yu Q."/>
            <person name="Zembek L."/>
            <person name="Zhong D."/>
            <person name="Zimmer A."/>
            <person name="Zwirko Z."/>
            <person name="Jaffe D.B."/>
            <person name="Alvarez P."/>
            <person name="Brockman W."/>
            <person name="Butler J."/>
            <person name="Chin C."/>
            <person name="Gnerre S."/>
            <person name="Grabherr M."/>
            <person name="Kleber M."/>
            <person name="Mauceli E."/>
            <person name="MacCallum I."/>
        </authorList>
    </citation>
    <scope>NUCLEOTIDE SEQUENCE [LARGE SCALE GENOMIC DNA]</scope>
    <source>
        <strain evidence="2">Rob3c / Tucson 14021-0248.25</strain>
    </source>
</reference>
<dbReference type="Proteomes" id="UP000001292">
    <property type="component" value="Unassembled WGS sequence"/>
</dbReference>
<dbReference type="GO" id="GO:0030488">
    <property type="term" value="P:tRNA methylation"/>
    <property type="evidence" value="ECO:0007669"/>
    <property type="project" value="TreeGrafter"/>
</dbReference>
<dbReference type="PANTHER" id="PTHR12029:SF11">
    <property type="entry name" value="METHYLTRANSFERASE TARBP1-RELATED"/>
    <property type="match status" value="1"/>
</dbReference>
<dbReference type="InterPro" id="IPR045330">
    <property type="entry name" value="TRM3/TARBP1"/>
</dbReference>
<dbReference type="GO" id="GO:0016423">
    <property type="term" value="F:tRNA (guanine) methyltransferase activity"/>
    <property type="evidence" value="ECO:0007669"/>
    <property type="project" value="TreeGrafter"/>
</dbReference>
<evidence type="ECO:0000313" key="2">
    <source>
        <dbReference type="Proteomes" id="UP000001292"/>
    </source>
</evidence>